<reference evidence="4" key="1">
    <citation type="submission" date="2020-05" db="EMBL/GenBank/DDBJ databases">
        <title>WGS assembly of Panicum virgatum.</title>
        <authorList>
            <person name="Lovell J.T."/>
            <person name="Jenkins J."/>
            <person name="Shu S."/>
            <person name="Juenger T.E."/>
            <person name="Schmutz J."/>
        </authorList>
    </citation>
    <scope>NUCLEOTIDE SEQUENCE</scope>
    <source>
        <strain evidence="4">AP13</strain>
    </source>
</reference>
<sequence>MGDLSARARHGRRWCGRLAAVLCLCATICSKPGQGHAHHRSPHPSASTPNKERDDTHVVQMNPSYMAADEAPVDPLPAGQLLPARSLQCFEDGQVYSCCEGAYRLNPSGILAVPAGAVDGYCGGACVVETEDVLNCVASALDGFAFYNGASVEDVRYALRRGCSHTVRRGDFNDLEPHLGDYPDIYGNDEDSGGSKVVKAPLKLLAFLGGAWLFLRGH</sequence>
<dbReference type="AlphaFoldDB" id="A0A8T0N0D2"/>
<keyword evidence="5" id="KW-1185">Reference proteome</keyword>
<evidence type="ECO:0000259" key="3">
    <source>
        <dbReference type="Pfam" id="PF24865"/>
    </source>
</evidence>
<evidence type="ECO:0000313" key="5">
    <source>
        <dbReference type="Proteomes" id="UP000823388"/>
    </source>
</evidence>
<protein>
    <recommendedName>
        <fullName evidence="3">DUF7731 domain-containing protein</fullName>
    </recommendedName>
</protein>
<organism evidence="4 5">
    <name type="scientific">Panicum virgatum</name>
    <name type="common">Blackwell switchgrass</name>
    <dbReference type="NCBI Taxonomy" id="38727"/>
    <lineage>
        <taxon>Eukaryota</taxon>
        <taxon>Viridiplantae</taxon>
        <taxon>Streptophyta</taxon>
        <taxon>Embryophyta</taxon>
        <taxon>Tracheophyta</taxon>
        <taxon>Spermatophyta</taxon>
        <taxon>Magnoliopsida</taxon>
        <taxon>Liliopsida</taxon>
        <taxon>Poales</taxon>
        <taxon>Poaceae</taxon>
        <taxon>PACMAD clade</taxon>
        <taxon>Panicoideae</taxon>
        <taxon>Panicodae</taxon>
        <taxon>Paniceae</taxon>
        <taxon>Panicinae</taxon>
        <taxon>Panicum</taxon>
        <taxon>Panicum sect. Hiantes</taxon>
    </lineage>
</organism>
<name>A0A8T0N0D2_PANVG</name>
<feature type="region of interest" description="Disordered" evidence="1">
    <location>
        <begin position="35"/>
        <end position="54"/>
    </location>
</feature>
<gene>
    <name evidence="4" type="ORF">PVAP13_9NG678800</name>
</gene>
<feature type="signal peptide" evidence="2">
    <location>
        <begin position="1"/>
        <end position="30"/>
    </location>
</feature>
<dbReference type="OrthoDB" id="1843925at2759"/>
<dbReference type="Proteomes" id="UP000823388">
    <property type="component" value="Chromosome 9N"/>
</dbReference>
<accession>A0A8T0N0D2</accession>
<feature type="domain" description="DUF7731" evidence="3">
    <location>
        <begin position="84"/>
        <end position="175"/>
    </location>
</feature>
<evidence type="ECO:0000256" key="1">
    <source>
        <dbReference type="SAM" id="MobiDB-lite"/>
    </source>
</evidence>
<feature type="chain" id="PRO_5035873730" description="DUF7731 domain-containing protein" evidence="2">
    <location>
        <begin position="31"/>
        <end position="218"/>
    </location>
</feature>
<comment type="caution">
    <text evidence="4">The sequence shown here is derived from an EMBL/GenBank/DDBJ whole genome shotgun (WGS) entry which is preliminary data.</text>
</comment>
<evidence type="ECO:0000256" key="2">
    <source>
        <dbReference type="SAM" id="SignalP"/>
    </source>
</evidence>
<proteinExistence type="predicted"/>
<dbReference type="PANTHER" id="PTHR34366:SF4">
    <property type="entry name" value="EXPRESSED PROTEIN"/>
    <property type="match status" value="1"/>
</dbReference>
<evidence type="ECO:0000313" key="4">
    <source>
        <dbReference type="EMBL" id="KAG2541389.1"/>
    </source>
</evidence>
<dbReference type="Pfam" id="PF24865">
    <property type="entry name" value="DUF7731"/>
    <property type="match status" value="1"/>
</dbReference>
<dbReference type="InterPro" id="IPR056633">
    <property type="entry name" value="DUF7731"/>
</dbReference>
<keyword evidence="2" id="KW-0732">Signal</keyword>
<dbReference type="EMBL" id="CM029054">
    <property type="protein sequence ID" value="KAG2541389.1"/>
    <property type="molecule type" value="Genomic_DNA"/>
</dbReference>
<dbReference type="PANTHER" id="PTHR34366">
    <property type="entry name" value="OS07G0289901 PROTEIN-RELATED"/>
    <property type="match status" value="1"/>
</dbReference>